<evidence type="ECO:0000313" key="1">
    <source>
        <dbReference type="EMBL" id="JAD28155.1"/>
    </source>
</evidence>
<name>A0A0A8YUK8_ARUDO</name>
<reference evidence="1" key="1">
    <citation type="submission" date="2014-09" db="EMBL/GenBank/DDBJ databases">
        <authorList>
            <person name="Magalhaes I.L.F."/>
            <person name="Oliveira U."/>
            <person name="Santos F.R."/>
            <person name="Vidigal T.H.D.A."/>
            <person name="Brescovit A.D."/>
            <person name="Santos A.J."/>
        </authorList>
    </citation>
    <scope>NUCLEOTIDE SEQUENCE</scope>
    <source>
        <tissue evidence="1">Shoot tissue taken approximately 20 cm above the soil surface</tissue>
    </source>
</reference>
<accession>A0A0A8YUK8</accession>
<protein>
    <submittedName>
        <fullName evidence="1">Uncharacterized protein</fullName>
    </submittedName>
</protein>
<proteinExistence type="predicted"/>
<organism evidence="1">
    <name type="scientific">Arundo donax</name>
    <name type="common">Giant reed</name>
    <name type="synonym">Donax arundinaceus</name>
    <dbReference type="NCBI Taxonomy" id="35708"/>
    <lineage>
        <taxon>Eukaryota</taxon>
        <taxon>Viridiplantae</taxon>
        <taxon>Streptophyta</taxon>
        <taxon>Embryophyta</taxon>
        <taxon>Tracheophyta</taxon>
        <taxon>Spermatophyta</taxon>
        <taxon>Magnoliopsida</taxon>
        <taxon>Liliopsida</taxon>
        <taxon>Poales</taxon>
        <taxon>Poaceae</taxon>
        <taxon>PACMAD clade</taxon>
        <taxon>Arundinoideae</taxon>
        <taxon>Arundineae</taxon>
        <taxon>Arundo</taxon>
    </lineage>
</organism>
<dbReference type="EMBL" id="GBRH01269740">
    <property type="protein sequence ID" value="JAD28155.1"/>
    <property type="molecule type" value="Transcribed_RNA"/>
</dbReference>
<sequence>MNIPGAGLFDWMELCDPTFWR</sequence>
<dbReference type="AlphaFoldDB" id="A0A0A8YUK8"/>
<reference evidence="1" key="2">
    <citation type="journal article" date="2015" name="Data Brief">
        <title>Shoot transcriptome of the giant reed, Arundo donax.</title>
        <authorList>
            <person name="Barrero R.A."/>
            <person name="Guerrero F.D."/>
            <person name="Moolhuijzen P."/>
            <person name="Goolsby J.A."/>
            <person name="Tidwell J."/>
            <person name="Bellgard S.E."/>
            <person name="Bellgard M.I."/>
        </authorList>
    </citation>
    <scope>NUCLEOTIDE SEQUENCE</scope>
    <source>
        <tissue evidence="1">Shoot tissue taken approximately 20 cm above the soil surface</tissue>
    </source>
</reference>